<dbReference type="EMBL" id="CP024785">
    <property type="protein sequence ID" value="AUB40121.1"/>
    <property type="molecule type" value="Genomic_DNA"/>
</dbReference>
<protein>
    <submittedName>
        <fullName evidence="1">Uncharacterized protein</fullName>
    </submittedName>
</protein>
<reference evidence="1 2" key="1">
    <citation type="submission" date="2017-11" db="EMBL/GenBank/DDBJ databases">
        <title>Complete genome of a free-living desiccation-tolerant cyanobacterium and its photosynthetic adaptation to extreme terrestrial habitat.</title>
        <authorList>
            <person name="Shang J."/>
        </authorList>
    </citation>
    <scope>NUCLEOTIDE SEQUENCE [LARGE SCALE GENOMIC DNA]</scope>
    <source>
        <strain evidence="1 2">CCNUN1</strain>
    </source>
</reference>
<evidence type="ECO:0000313" key="2">
    <source>
        <dbReference type="Proteomes" id="UP000232003"/>
    </source>
</evidence>
<dbReference type="AlphaFoldDB" id="A0A2K8SXE0"/>
<keyword evidence="2" id="KW-1185">Reference proteome</keyword>
<proteinExistence type="predicted"/>
<sequence>MKLTLVLKQWIENKRYVSKLRDRLLKNCVFNPNFSPILAIF</sequence>
<evidence type="ECO:0000313" key="1">
    <source>
        <dbReference type="EMBL" id="AUB40121.1"/>
    </source>
</evidence>
<name>A0A2K8SXE0_9NOSO</name>
<accession>A0A2K8SXE0</accession>
<gene>
    <name evidence="1" type="ORF">COO91_06121</name>
</gene>
<dbReference type="Proteomes" id="UP000232003">
    <property type="component" value="Chromosome"/>
</dbReference>
<organism evidence="1 2">
    <name type="scientific">Nostoc flagelliforme CCNUN1</name>
    <dbReference type="NCBI Taxonomy" id="2038116"/>
    <lineage>
        <taxon>Bacteria</taxon>
        <taxon>Bacillati</taxon>
        <taxon>Cyanobacteriota</taxon>
        <taxon>Cyanophyceae</taxon>
        <taxon>Nostocales</taxon>
        <taxon>Nostocaceae</taxon>
        <taxon>Nostoc</taxon>
    </lineage>
</organism>
<dbReference type="KEGG" id="nfl:COO91_06121"/>